<keyword evidence="7" id="KW-1185">Reference proteome</keyword>
<comment type="caution">
    <text evidence="6">The sequence shown here is derived from an EMBL/GenBank/DDBJ whole genome shotgun (WGS) entry which is preliminary data.</text>
</comment>
<evidence type="ECO:0000313" key="7">
    <source>
        <dbReference type="Proteomes" id="UP001597120"/>
    </source>
</evidence>
<proteinExistence type="predicted"/>
<evidence type="ECO:0000256" key="1">
    <source>
        <dbReference type="ARBA" id="ARBA00004141"/>
    </source>
</evidence>
<reference evidence="7" key="1">
    <citation type="journal article" date="2019" name="Int. J. Syst. Evol. Microbiol.">
        <title>The Global Catalogue of Microorganisms (GCM) 10K type strain sequencing project: providing services to taxonomists for standard genome sequencing and annotation.</title>
        <authorList>
            <consortium name="The Broad Institute Genomics Platform"/>
            <consortium name="The Broad Institute Genome Sequencing Center for Infectious Disease"/>
            <person name="Wu L."/>
            <person name="Ma J."/>
        </authorList>
    </citation>
    <scope>NUCLEOTIDE SEQUENCE [LARGE SCALE GENOMIC DNA]</scope>
    <source>
        <strain evidence="7">CCUG 57263</strain>
    </source>
</reference>
<evidence type="ECO:0000256" key="5">
    <source>
        <dbReference type="SAM" id="Phobius"/>
    </source>
</evidence>
<evidence type="ECO:0000256" key="2">
    <source>
        <dbReference type="ARBA" id="ARBA00022692"/>
    </source>
</evidence>
<keyword evidence="4 5" id="KW-0472">Membrane</keyword>
<feature type="transmembrane region" description="Helical" evidence="5">
    <location>
        <begin position="49"/>
        <end position="69"/>
    </location>
</feature>
<protein>
    <submittedName>
        <fullName evidence="6">DUF4870 domain-containing protein</fullName>
    </submittedName>
</protein>
<organism evidence="6 7">
    <name type="scientific">Paenibacillus residui</name>
    <dbReference type="NCBI Taxonomy" id="629724"/>
    <lineage>
        <taxon>Bacteria</taxon>
        <taxon>Bacillati</taxon>
        <taxon>Bacillota</taxon>
        <taxon>Bacilli</taxon>
        <taxon>Bacillales</taxon>
        <taxon>Paenibacillaceae</taxon>
        <taxon>Paenibacillus</taxon>
    </lineage>
</organism>
<comment type="subcellular location">
    <subcellularLocation>
        <location evidence="1">Membrane</location>
        <topology evidence="1">Multi-pass membrane protein</topology>
    </subcellularLocation>
</comment>
<keyword evidence="3 5" id="KW-1133">Transmembrane helix</keyword>
<sequence>MQQVPLLHRLLAALMHFLSLLLTFFLPLIVYFAVRKKSDYFSFHAKEGLNLHFTFFPVFLLLSGLSRLWSPASTISLALILLETVLIGIAAISTLRGKTFSYPVIHYFKTSERGGRQWNKRALQSESSHRGLG</sequence>
<dbReference type="Proteomes" id="UP001597120">
    <property type="component" value="Unassembled WGS sequence"/>
</dbReference>
<dbReference type="EMBL" id="JBHTIU010000025">
    <property type="protein sequence ID" value="MFD0868886.1"/>
    <property type="molecule type" value="Genomic_DNA"/>
</dbReference>
<dbReference type="InterPro" id="IPR019109">
    <property type="entry name" value="MamF_MmsF"/>
</dbReference>
<dbReference type="Pfam" id="PF09685">
    <property type="entry name" value="MamF_MmsF"/>
    <property type="match status" value="1"/>
</dbReference>
<evidence type="ECO:0000256" key="3">
    <source>
        <dbReference type="ARBA" id="ARBA00022989"/>
    </source>
</evidence>
<feature type="transmembrane region" description="Helical" evidence="5">
    <location>
        <begin position="12"/>
        <end position="34"/>
    </location>
</feature>
<name>A0ABW3D7C4_9BACL</name>
<accession>A0ABW3D7C4</accession>
<evidence type="ECO:0000256" key="4">
    <source>
        <dbReference type="ARBA" id="ARBA00023136"/>
    </source>
</evidence>
<dbReference type="RefSeq" id="WP_150959850.1">
    <property type="nucleotide sequence ID" value="NZ_JBHTIU010000025.1"/>
</dbReference>
<evidence type="ECO:0000313" key="6">
    <source>
        <dbReference type="EMBL" id="MFD0868886.1"/>
    </source>
</evidence>
<gene>
    <name evidence="6" type="ORF">ACFQ03_06970</name>
</gene>
<feature type="transmembrane region" description="Helical" evidence="5">
    <location>
        <begin position="75"/>
        <end position="95"/>
    </location>
</feature>
<keyword evidence="2 5" id="KW-0812">Transmembrane</keyword>